<keyword evidence="8" id="KW-1185">Reference proteome</keyword>
<evidence type="ECO:0000256" key="3">
    <source>
        <dbReference type="ARBA" id="ARBA00023136"/>
    </source>
</evidence>
<proteinExistence type="predicted"/>
<protein>
    <submittedName>
        <fullName evidence="7">Translocation and assembly module TamA</fullName>
    </submittedName>
</protein>
<keyword evidence="2" id="KW-0812">Transmembrane</keyword>
<dbReference type="Proteomes" id="UP000193827">
    <property type="component" value="Unassembled WGS sequence"/>
</dbReference>
<dbReference type="Pfam" id="PF01103">
    <property type="entry name" value="Omp85"/>
    <property type="match status" value="1"/>
</dbReference>
<gene>
    <name evidence="7" type="primary">tamA</name>
    <name evidence="7" type="ORF">PEL8287_00181</name>
</gene>
<organism evidence="7 8">
    <name type="scientific">Roseovarius litorisediminis</name>
    <dbReference type="NCBI Taxonomy" id="1312363"/>
    <lineage>
        <taxon>Bacteria</taxon>
        <taxon>Pseudomonadati</taxon>
        <taxon>Pseudomonadota</taxon>
        <taxon>Alphaproteobacteria</taxon>
        <taxon>Rhodobacterales</taxon>
        <taxon>Roseobacteraceae</taxon>
        <taxon>Roseovarius</taxon>
    </lineage>
</organism>
<dbReference type="InterPro" id="IPR010827">
    <property type="entry name" value="BamA/TamA_POTRA"/>
</dbReference>
<evidence type="ECO:0000259" key="5">
    <source>
        <dbReference type="Pfam" id="PF01103"/>
    </source>
</evidence>
<keyword evidence="3" id="KW-0472">Membrane</keyword>
<dbReference type="Pfam" id="PF07244">
    <property type="entry name" value="POTRA"/>
    <property type="match status" value="1"/>
</dbReference>
<dbReference type="Gene3D" id="2.40.160.50">
    <property type="entry name" value="membrane protein fhac: a member of the omp85/tpsb transporter family"/>
    <property type="match status" value="1"/>
</dbReference>
<sequence>MFESRVTRPVLAFAVFAFLAASVGATEVTLNAPGVSKDFGEKLRRSSLSIATAAGEDVTPQDMLAAAQADYARLVGVLYAAGYFGGVIKINVDGQEAANIPPLSTPKRIDRVTLDVRPGAPFFFSTARIAPLANGTTLPEGFAKGQQARGDLIGEAAAAGILRWREVGYAKAKVVSQEITADHKKHTLSADIGLSQGPWLRFGNLNIARQGRVRDKRIREIAGLPTGDVYSPDEVRKAATRLRRTGAFRSVVLEENESTGPSDTLDITADLTDAKRRRVGVGAELSSLEGLTLSGFWLHRNLLGGAERLRFDGEISGIGGDSGGIDYRLSTRFERPATFTPDTSLFLLAKLEELDDPDYRERNIQLGAGLSHIFSDKLTGEAGITYRYTEIDDDLGSRSIQHLIFPLRLTLDKRDNALDATKGFYIDLHTDPFIGLDESTTGARVYADTRVYRSFGANDGVTLAARAQLGSVAGASTADVPPDMLFFSGGAGTVRGQPYQSLAVELSGGRRVGGRSFMAFSGEVRADITDKLGLVVFADTGFVGQDAWATENGNWHSGAGIGARYTTGVGPIRVDVATPIDGSSGTDFELYIGIGQAF</sequence>
<reference evidence="7 8" key="1">
    <citation type="submission" date="2017-03" db="EMBL/GenBank/DDBJ databases">
        <authorList>
            <person name="Afonso C.L."/>
            <person name="Miller P.J."/>
            <person name="Scott M.A."/>
            <person name="Spackman E."/>
            <person name="Goraichik I."/>
            <person name="Dimitrov K.M."/>
            <person name="Suarez D.L."/>
            <person name="Swayne D.E."/>
        </authorList>
    </citation>
    <scope>NUCLEOTIDE SEQUENCE [LARGE SCALE GENOMIC DNA]</scope>
    <source>
        <strain evidence="7 8">CECT 8287</strain>
    </source>
</reference>
<evidence type="ECO:0000313" key="7">
    <source>
        <dbReference type="EMBL" id="SLN10629.1"/>
    </source>
</evidence>
<dbReference type="PANTHER" id="PTHR12815:SF42">
    <property type="entry name" value="BACTERIAL SURFACE ANTIGEN (D15) DOMAIN-CONTAINING PROTEIN"/>
    <property type="match status" value="1"/>
</dbReference>
<feature type="signal peptide" evidence="4">
    <location>
        <begin position="1"/>
        <end position="25"/>
    </location>
</feature>
<dbReference type="AlphaFoldDB" id="A0A1Y5R6X4"/>
<dbReference type="PANTHER" id="PTHR12815">
    <property type="entry name" value="SORTING AND ASSEMBLY MACHINERY SAMM50 PROTEIN FAMILY MEMBER"/>
    <property type="match status" value="1"/>
</dbReference>
<dbReference type="InterPro" id="IPR039910">
    <property type="entry name" value="D15-like"/>
</dbReference>
<evidence type="ECO:0000259" key="6">
    <source>
        <dbReference type="Pfam" id="PF07244"/>
    </source>
</evidence>
<evidence type="ECO:0000256" key="1">
    <source>
        <dbReference type="ARBA" id="ARBA00004370"/>
    </source>
</evidence>
<keyword evidence="2" id="KW-1134">Transmembrane beta strand</keyword>
<feature type="domain" description="POTRA" evidence="6">
    <location>
        <begin position="212"/>
        <end position="268"/>
    </location>
</feature>
<evidence type="ECO:0000256" key="4">
    <source>
        <dbReference type="SAM" id="SignalP"/>
    </source>
</evidence>
<name>A0A1Y5R6X4_9RHOB</name>
<dbReference type="Gene3D" id="3.10.20.310">
    <property type="entry name" value="membrane protein fhac"/>
    <property type="match status" value="1"/>
</dbReference>
<evidence type="ECO:0000256" key="2">
    <source>
        <dbReference type="ARBA" id="ARBA00022452"/>
    </source>
</evidence>
<accession>A0A1Y5R6X4</accession>
<dbReference type="InterPro" id="IPR000184">
    <property type="entry name" value="Bac_surfAg_D15"/>
</dbReference>
<dbReference type="GO" id="GO:0019867">
    <property type="term" value="C:outer membrane"/>
    <property type="evidence" value="ECO:0007669"/>
    <property type="project" value="InterPro"/>
</dbReference>
<dbReference type="RefSeq" id="WP_085890480.1">
    <property type="nucleotide sequence ID" value="NZ_FWFL01000001.1"/>
</dbReference>
<feature type="domain" description="Bacterial surface antigen (D15)" evidence="5">
    <location>
        <begin position="301"/>
        <end position="598"/>
    </location>
</feature>
<comment type="subcellular location">
    <subcellularLocation>
        <location evidence="1">Membrane</location>
    </subcellularLocation>
</comment>
<keyword evidence="4" id="KW-0732">Signal</keyword>
<dbReference type="EMBL" id="FWFL01000001">
    <property type="protein sequence ID" value="SLN10629.1"/>
    <property type="molecule type" value="Genomic_DNA"/>
</dbReference>
<feature type="chain" id="PRO_5013391597" evidence="4">
    <location>
        <begin position="26"/>
        <end position="598"/>
    </location>
</feature>
<evidence type="ECO:0000313" key="8">
    <source>
        <dbReference type="Proteomes" id="UP000193827"/>
    </source>
</evidence>